<reference evidence="1 2" key="1">
    <citation type="submission" date="2020-08" db="EMBL/GenBank/DDBJ databases">
        <title>Bridging the membrane lipid divide: bacteria of the FCB group superphylum have the potential to synthesize archaeal ether lipids.</title>
        <authorList>
            <person name="Villanueva L."/>
            <person name="Von Meijenfeldt F.A.B."/>
            <person name="Westbye A.B."/>
            <person name="Yadav S."/>
            <person name="Hopmans E.C."/>
            <person name="Dutilh B.E."/>
            <person name="Sinninghe Damste J.S."/>
        </authorList>
    </citation>
    <scope>NUCLEOTIDE SEQUENCE [LARGE SCALE GENOMIC DNA]</scope>
    <source>
        <strain evidence="1">NIOZ-UU47</strain>
    </source>
</reference>
<dbReference type="Proteomes" id="UP000614424">
    <property type="component" value="Unassembled WGS sequence"/>
</dbReference>
<evidence type="ECO:0000313" key="2">
    <source>
        <dbReference type="Proteomes" id="UP000614424"/>
    </source>
</evidence>
<dbReference type="CDD" id="cd02440">
    <property type="entry name" value="AdoMet_MTases"/>
    <property type="match status" value="1"/>
</dbReference>
<dbReference type="GO" id="GO:0008168">
    <property type="term" value="F:methyltransferase activity"/>
    <property type="evidence" value="ECO:0007669"/>
    <property type="project" value="UniProtKB-KW"/>
</dbReference>
<dbReference type="GO" id="GO:0032259">
    <property type="term" value="P:methylation"/>
    <property type="evidence" value="ECO:0007669"/>
    <property type="project" value="UniProtKB-KW"/>
</dbReference>
<proteinExistence type="predicted"/>
<sequence>MDVTSLPEKTQKVLKRIRKKYKVGFEPLRVRDIELQLLQVTDLEHLLAGKDPFADVSNFPFWVKLWEASLMLADVIASTPVEKELSLLELGAGLGAPGLVAAAKGYKVTLSDYEPHILDFQRVSAAANGLNDMDFRIIDWKEPKEIPQFDRIIGAEILFRDEFFDPLLEVFNRYLAPEGEIYIAHDARRKSVPKFLSLAAQEYNVAVSPRKMRSDDQEITILINRLIRKK</sequence>
<keyword evidence="1" id="KW-0808">Transferase</keyword>
<dbReference type="PANTHER" id="PTHR14614:SF163">
    <property type="entry name" value="METHYLTRANSFERASE SMALL DOMAIN-CONTAINING PROTEIN"/>
    <property type="match status" value="1"/>
</dbReference>
<dbReference type="InterPro" id="IPR019410">
    <property type="entry name" value="Methyltransf_16"/>
</dbReference>
<organism evidence="1 2">
    <name type="scientific">Candidatus Desulfobia pelagia</name>
    <dbReference type="NCBI Taxonomy" id="2841692"/>
    <lineage>
        <taxon>Bacteria</taxon>
        <taxon>Pseudomonadati</taxon>
        <taxon>Thermodesulfobacteriota</taxon>
        <taxon>Desulfobulbia</taxon>
        <taxon>Desulfobulbales</taxon>
        <taxon>Desulfobulbaceae</taxon>
        <taxon>Candidatus Desulfobia</taxon>
    </lineage>
</organism>
<gene>
    <name evidence="1" type="ORF">H8E41_05485</name>
</gene>
<accession>A0A8J6ND13</accession>
<comment type="caution">
    <text evidence="1">The sequence shown here is derived from an EMBL/GenBank/DDBJ whole genome shotgun (WGS) entry which is preliminary data.</text>
</comment>
<keyword evidence="1" id="KW-0489">Methyltransferase</keyword>
<dbReference type="EMBL" id="JACNJZ010000083">
    <property type="protein sequence ID" value="MBC8317337.1"/>
    <property type="molecule type" value="Genomic_DNA"/>
</dbReference>
<evidence type="ECO:0000313" key="1">
    <source>
        <dbReference type="EMBL" id="MBC8317337.1"/>
    </source>
</evidence>
<dbReference type="Gene3D" id="3.40.50.150">
    <property type="entry name" value="Vaccinia Virus protein VP39"/>
    <property type="match status" value="1"/>
</dbReference>
<protein>
    <submittedName>
        <fullName evidence="1">Methyltransferase domain-containing protein</fullName>
    </submittedName>
</protein>
<dbReference type="PANTHER" id="PTHR14614">
    <property type="entry name" value="HEPATOCELLULAR CARCINOMA-ASSOCIATED ANTIGEN"/>
    <property type="match status" value="1"/>
</dbReference>
<name>A0A8J6ND13_9BACT</name>
<dbReference type="SUPFAM" id="SSF53335">
    <property type="entry name" value="S-adenosyl-L-methionine-dependent methyltransferases"/>
    <property type="match status" value="1"/>
</dbReference>
<dbReference type="InterPro" id="IPR029063">
    <property type="entry name" value="SAM-dependent_MTases_sf"/>
</dbReference>
<dbReference type="AlphaFoldDB" id="A0A8J6ND13"/>
<dbReference type="Pfam" id="PF10294">
    <property type="entry name" value="Methyltransf_16"/>
    <property type="match status" value="1"/>
</dbReference>